<dbReference type="EMBL" id="QENQ01000001">
    <property type="protein sequence ID" value="PVX30967.1"/>
    <property type="molecule type" value="Genomic_DNA"/>
</dbReference>
<dbReference type="RefSeq" id="WP_116470361.1">
    <property type="nucleotide sequence ID" value="NZ_QENQ01000001.1"/>
</dbReference>
<sequence length="180" mass="19348">MSGSLLPPNASALERALEAATARLGDLPVPLRSLIDPDRCPLPLLPYLAWAVSIDAWSSDWPEPVKRARVRRAIEIQRRKGTAASVRAVVESFGGAVALREWWQLSPPGPPHSFSLAVELSGNDGAPATAAFAEAVISEVRRTKPVRSSFTFTQGLRFTGTAGLIAVARPVLFTRLQLTA</sequence>
<evidence type="ECO:0000313" key="2">
    <source>
        <dbReference type="Proteomes" id="UP000245890"/>
    </source>
</evidence>
<dbReference type="Proteomes" id="UP000245890">
    <property type="component" value="Unassembled WGS sequence"/>
</dbReference>
<dbReference type="NCBIfam" id="TIGR01634">
    <property type="entry name" value="tail_P2_I"/>
    <property type="match status" value="1"/>
</dbReference>
<evidence type="ECO:0000313" key="1">
    <source>
        <dbReference type="EMBL" id="PVX30967.1"/>
    </source>
</evidence>
<comment type="caution">
    <text evidence="1">The sequence shown here is derived from an EMBL/GenBank/DDBJ whole genome shotgun (WGS) entry which is preliminary data.</text>
</comment>
<dbReference type="AlphaFoldDB" id="A0A2U0SI02"/>
<dbReference type="Pfam" id="PF09684">
    <property type="entry name" value="Tail_P2_I"/>
    <property type="match status" value="1"/>
</dbReference>
<keyword evidence="2" id="KW-1185">Reference proteome</keyword>
<dbReference type="InterPro" id="IPR006521">
    <property type="entry name" value="Tail_protein_I"/>
</dbReference>
<proteinExistence type="predicted"/>
<accession>A0A2U0SI02</accession>
<organism evidence="1 2">
    <name type="scientific">Sphingomonas pokkalii</name>
    <dbReference type="NCBI Taxonomy" id="2175090"/>
    <lineage>
        <taxon>Bacteria</taxon>
        <taxon>Pseudomonadati</taxon>
        <taxon>Pseudomonadota</taxon>
        <taxon>Alphaproteobacteria</taxon>
        <taxon>Sphingomonadales</taxon>
        <taxon>Sphingomonadaceae</taxon>
        <taxon>Sphingomonas</taxon>
    </lineage>
</organism>
<protein>
    <submittedName>
        <fullName evidence="1">Phage tail protein I</fullName>
    </submittedName>
</protein>
<reference evidence="1 2" key="1">
    <citation type="submission" date="2018-05" db="EMBL/GenBank/DDBJ databases">
        <title>Description of Sphingomonas pokkalii sp nov, isolated from the rhizosphere of saline tolerant pokkali rice and its draft genome analysis.</title>
        <authorList>
            <person name="Menon R."/>
            <person name="Kumari S."/>
            <person name="Rameshkumar N."/>
        </authorList>
    </citation>
    <scope>NUCLEOTIDE SEQUENCE [LARGE SCALE GENOMIC DNA]</scope>
    <source>
        <strain evidence="1 2">L3B27</strain>
    </source>
</reference>
<gene>
    <name evidence="1" type="ORF">DD559_17875</name>
</gene>
<dbReference type="OrthoDB" id="90759at2"/>
<name>A0A2U0SI02_9SPHN</name>